<dbReference type="Proteomes" id="UP001597389">
    <property type="component" value="Unassembled WGS sequence"/>
</dbReference>
<evidence type="ECO:0000313" key="2">
    <source>
        <dbReference type="Proteomes" id="UP001597389"/>
    </source>
</evidence>
<proteinExistence type="predicted"/>
<name>A0ABW4Z8P9_9BACT</name>
<keyword evidence="2" id="KW-1185">Reference proteome</keyword>
<comment type="caution">
    <text evidence="1">The sequence shown here is derived from an EMBL/GenBank/DDBJ whole genome shotgun (WGS) entry which is preliminary data.</text>
</comment>
<evidence type="ECO:0000313" key="1">
    <source>
        <dbReference type="EMBL" id="MFD2158140.1"/>
    </source>
</evidence>
<dbReference type="InterPro" id="IPR017034">
    <property type="entry name" value="Abi_system_AbiD/AbiF"/>
</dbReference>
<accession>A0ABW4Z8P9</accession>
<dbReference type="PIRSF" id="PIRSF034934">
    <property type="entry name" value="AbiF_AbiD"/>
    <property type="match status" value="1"/>
</dbReference>
<dbReference type="InterPro" id="IPR011664">
    <property type="entry name" value="Abi_system_AbiD/AbiF-like"/>
</dbReference>
<gene>
    <name evidence="1" type="ORF">ACFSW8_04445</name>
</gene>
<reference evidence="2" key="1">
    <citation type="journal article" date="2019" name="Int. J. Syst. Evol. Microbiol.">
        <title>The Global Catalogue of Microorganisms (GCM) 10K type strain sequencing project: providing services to taxonomists for standard genome sequencing and annotation.</title>
        <authorList>
            <consortium name="The Broad Institute Genomics Platform"/>
            <consortium name="The Broad Institute Genome Sequencing Center for Infectious Disease"/>
            <person name="Wu L."/>
            <person name="Ma J."/>
        </authorList>
    </citation>
    <scope>NUCLEOTIDE SEQUENCE [LARGE SCALE GENOMIC DNA]</scope>
    <source>
        <strain evidence="2">CCUG 57942</strain>
    </source>
</reference>
<dbReference type="RefSeq" id="WP_377090282.1">
    <property type="nucleotide sequence ID" value="NZ_JBHSJL010000014.1"/>
</dbReference>
<protein>
    <submittedName>
        <fullName evidence="1">Abi family protein</fullName>
    </submittedName>
</protein>
<dbReference type="Pfam" id="PF07751">
    <property type="entry name" value="Abi_2"/>
    <property type="match status" value="1"/>
</dbReference>
<sequence>MPYTRPWLNRSDQLSLLKSRGLVVTDDQAAEEYLARIGYYRLSGYWYPYRHKISSGNTTKTYDQFIPDARFIDAVYLYVFDKKLRLLAMDALERIEIAIRVEIAHVLGEHDKFAHINGTLLDKSFLKPTKRRVPSHKGWVDRYNKLIKRSKEDFIHHYKKRHGLPLPIWVAIEIWDFGTLSFFYAGMKGRDRDAIARKFNAVDGRYLSSWLRSLNYLRNLCAHHSRLWNRNIIDQPIFPTGTAAGDLQHVSGAAHKARPFALFCILQRLMKEICPNSSWHTRFKEHMSHFPQDLNGHCTTKQMGCPQNWEGWSLWQ</sequence>
<dbReference type="EMBL" id="JBHUJB010000021">
    <property type="protein sequence ID" value="MFD2158140.1"/>
    <property type="molecule type" value="Genomic_DNA"/>
</dbReference>
<organism evidence="1 2">
    <name type="scientific">Rubritalea tangerina</name>
    <dbReference type="NCBI Taxonomy" id="430798"/>
    <lineage>
        <taxon>Bacteria</taxon>
        <taxon>Pseudomonadati</taxon>
        <taxon>Verrucomicrobiota</taxon>
        <taxon>Verrucomicrobiia</taxon>
        <taxon>Verrucomicrobiales</taxon>
        <taxon>Rubritaleaceae</taxon>
        <taxon>Rubritalea</taxon>
    </lineage>
</organism>